<evidence type="ECO:0000256" key="5">
    <source>
        <dbReference type="SAM" id="SignalP"/>
    </source>
</evidence>
<reference evidence="7 8" key="1">
    <citation type="submission" date="2008-06" db="EMBL/GenBank/DDBJ databases">
        <title>Complete sequence of Pelodictyon phaeoclathratiforme BU-1.</title>
        <authorList>
            <consortium name="US DOE Joint Genome Institute"/>
            <person name="Lucas S."/>
            <person name="Copeland A."/>
            <person name="Lapidus A."/>
            <person name="Glavina del Rio T."/>
            <person name="Dalin E."/>
            <person name="Tice H."/>
            <person name="Bruce D."/>
            <person name="Goodwin L."/>
            <person name="Pitluck S."/>
            <person name="Schmutz J."/>
            <person name="Larimer F."/>
            <person name="Land M."/>
            <person name="Hauser L."/>
            <person name="Kyrpides N."/>
            <person name="Mikhailova N."/>
            <person name="Liu Z."/>
            <person name="Li T."/>
            <person name="Zhao F."/>
            <person name="Overmann J."/>
            <person name="Bryant D.A."/>
            <person name="Richardson P."/>
        </authorList>
    </citation>
    <scope>NUCLEOTIDE SEQUENCE [LARGE SCALE GENOMIC DNA]</scope>
    <source>
        <strain evidence="8">DSM 5477 / BU-1</strain>
    </source>
</reference>
<dbReference type="PROSITE" id="PS51007">
    <property type="entry name" value="CYTC"/>
    <property type="match status" value="1"/>
</dbReference>
<feature type="signal peptide" evidence="5">
    <location>
        <begin position="1"/>
        <end position="21"/>
    </location>
</feature>
<evidence type="ECO:0000313" key="8">
    <source>
        <dbReference type="Proteomes" id="UP000002724"/>
    </source>
</evidence>
<evidence type="ECO:0000256" key="4">
    <source>
        <dbReference type="PROSITE-ProRule" id="PRU00433"/>
    </source>
</evidence>
<dbReference type="KEGG" id="pph:Ppha_0811"/>
<organism evidence="7 8">
    <name type="scientific">Pelodictyon phaeoclathratiforme (strain DSM 5477 / BU-1)</name>
    <dbReference type="NCBI Taxonomy" id="324925"/>
    <lineage>
        <taxon>Bacteria</taxon>
        <taxon>Pseudomonadati</taxon>
        <taxon>Chlorobiota</taxon>
        <taxon>Chlorobiia</taxon>
        <taxon>Chlorobiales</taxon>
        <taxon>Chlorobiaceae</taxon>
        <taxon>Chlorobium/Pelodictyon group</taxon>
        <taxon>Pelodictyon</taxon>
    </lineage>
</organism>
<protein>
    <submittedName>
        <fullName evidence="7">Sulfur oxidation protein SoxX</fullName>
    </submittedName>
</protein>
<dbReference type="Pfam" id="PF00034">
    <property type="entry name" value="Cytochrom_C"/>
    <property type="match status" value="1"/>
</dbReference>
<dbReference type="OrthoDB" id="9793634at2"/>
<accession>B4SEK9</accession>
<feature type="chain" id="PRO_5002825882" evidence="5">
    <location>
        <begin position="22"/>
        <end position="115"/>
    </location>
</feature>
<proteinExistence type="predicted"/>
<dbReference type="GO" id="GO:0020037">
    <property type="term" value="F:heme binding"/>
    <property type="evidence" value="ECO:0007669"/>
    <property type="project" value="InterPro"/>
</dbReference>
<dbReference type="STRING" id="324925.Ppha_0811"/>
<dbReference type="Gene3D" id="1.10.760.10">
    <property type="entry name" value="Cytochrome c-like domain"/>
    <property type="match status" value="1"/>
</dbReference>
<dbReference type="AlphaFoldDB" id="B4SEK9"/>
<keyword evidence="2 4" id="KW-0479">Metal-binding</keyword>
<keyword evidence="8" id="KW-1185">Reference proteome</keyword>
<dbReference type="GO" id="GO:0046872">
    <property type="term" value="F:metal ion binding"/>
    <property type="evidence" value="ECO:0007669"/>
    <property type="project" value="UniProtKB-KW"/>
</dbReference>
<dbReference type="SUPFAM" id="SSF46626">
    <property type="entry name" value="Cytochrome c"/>
    <property type="match status" value="1"/>
</dbReference>
<dbReference type="HOGENOM" id="CLU_114042_1_0_10"/>
<evidence type="ECO:0000256" key="1">
    <source>
        <dbReference type="ARBA" id="ARBA00022617"/>
    </source>
</evidence>
<evidence type="ECO:0000256" key="3">
    <source>
        <dbReference type="ARBA" id="ARBA00023004"/>
    </source>
</evidence>
<evidence type="ECO:0000313" key="7">
    <source>
        <dbReference type="EMBL" id="ACF43101.1"/>
    </source>
</evidence>
<dbReference type="InterPro" id="IPR036909">
    <property type="entry name" value="Cyt_c-like_dom_sf"/>
</dbReference>
<dbReference type="Proteomes" id="UP000002724">
    <property type="component" value="Chromosome"/>
</dbReference>
<keyword evidence="3 4" id="KW-0408">Iron</keyword>
<keyword evidence="5" id="KW-0732">Signal</keyword>
<dbReference type="InterPro" id="IPR030999">
    <property type="entry name" value="Thiosulf_SoxX"/>
</dbReference>
<sequence precursor="true">MKRIAMIAAVSILMLPLPGKAAAREENIAKGKQLSFSPMKGNCLACHMIQEGEMTGNLGPPLIQMKQRYPKRGVLRAQIWDASANNPQSMMPPFGKHGIMTNEEVDQVVDYLYTL</sequence>
<evidence type="ECO:0000256" key="2">
    <source>
        <dbReference type="ARBA" id="ARBA00022723"/>
    </source>
</evidence>
<dbReference type="eggNOG" id="COG2010">
    <property type="taxonomic scope" value="Bacteria"/>
</dbReference>
<dbReference type="RefSeq" id="WP_012507596.1">
    <property type="nucleotide sequence ID" value="NC_011060.1"/>
</dbReference>
<feature type="domain" description="Cytochrome c" evidence="6">
    <location>
        <begin position="26"/>
        <end position="115"/>
    </location>
</feature>
<dbReference type="GO" id="GO:0009055">
    <property type="term" value="F:electron transfer activity"/>
    <property type="evidence" value="ECO:0007669"/>
    <property type="project" value="InterPro"/>
</dbReference>
<keyword evidence="1 4" id="KW-0349">Heme</keyword>
<dbReference type="EMBL" id="CP001110">
    <property type="protein sequence ID" value="ACF43101.1"/>
    <property type="molecule type" value="Genomic_DNA"/>
</dbReference>
<gene>
    <name evidence="7" type="ordered locus">Ppha_0811</name>
</gene>
<dbReference type="NCBIfam" id="TIGR04485">
    <property type="entry name" value="thiosulf_SoxX"/>
    <property type="match status" value="1"/>
</dbReference>
<dbReference type="InterPro" id="IPR009056">
    <property type="entry name" value="Cyt_c-like_dom"/>
</dbReference>
<evidence type="ECO:0000259" key="6">
    <source>
        <dbReference type="PROSITE" id="PS51007"/>
    </source>
</evidence>
<name>B4SEK9_PELPB</name>